<dbReference type="Proteomes" id="UP000218334">
    <property type="component" value="Unassembled WGS sequence"/>
</dbReference>
<dbReference type="AlphaFoldDB" id="A0A2H3B767"/>
<proteinExistence type="predicted"/>
<evidence type="ECO:0000313" key="1">
    <source>
        <dbReference type="EMBL" id="PBK59693.1"/>
    </source>
</evidence>
<protein>
    <submittedName>
        <fullName evidence="1">Uncharacterized protein</fullName>
    </submittedName>
</protein>
<evidence type="ECO:0000313" key="2">
    <source>
        <dbReference type="Proteomes" id="UP000218334"/>
    </source>
</evidence>
<sequence length="73" mass="7782">MAWVSGTTCAMVGPCDLSSATLCLLGLTRSTQKVTIDSAWWIISSEFYVNARNAVATIALSPDSTYASPIPLR</sequence>
<accession>A0A2H3B767</accession>
<organism evidence="1 2">
    <name type="scientific">Armillaria solidipes</name>
    <dbReference type="NCBI Taxonomy" id="1076256"/>
    <lineage>
        <taxon>Eukaryota</taxon>
        <taxon>Fungi</taxon>
        <taxon>Dikarya</taxon>
        <taxon>Basidiomycota</taxon>
        <taxon>Agaricomycotina</taxon>
        <taxon>Agaricomycetes</taxon>
        <taxon>Agaricomycetidae</taxon>
        <taxon>Agaricales</taxon>
        <taxon>Marasmiineae</taxon>
        <taxon>Physalacriaceae</taxon>
        <taxon>Armillaria</taxon>
    </lineage>
</organism>
<name>A0A2H3B767_9AGAR</name>
<reference evidence="2" key="1">
    <citation type="journal article" date="2017" name="Nat. Ecol. Evol.">
        <title>Genome expansion and lineage-specific genetic innovations in the forest pathogenic fungi Armillaria.</title>
        <authorList>
            <person name="Sipos G."/>
            <person name="Prasanna A.N."/>
            <person name="Walter M.C."/>
            <person name="O'Connor E."/>
            <person name="Balint B."/>
            <person name="Krizsan K."/>
            <person name="Kiss B."/>
            <person name="Hess J."/>
            <person name="Varga T."/>
            <person name="Slot J."/>
            <person name="Riley R."/>
            <person name="Boka B."/>
            <person name="Rigling D."/>
            <person name="Barry K."/>
            <person name="Lee J."/>
            <person name="Mihaltcheva S."/>
            <person name="LaButti K."/>
            <person name="Lipzen A."/>
            <person name="Waldron R."/>
            <person name="Moloney N.M."/>
            <person name="Sperisen C."/>
            <person name="Kredics L."/>
            <person name="Vagvoelgyi C."/>
            <person name="Patrignani A."/>
            <person name="Fitzpatrick D."/>
            <person name="Nagy I."/>
            <person name="Doyle S."/>
            <person name="Anderson J.B."/>
            <person name="Grigoriev I.V."/>
            <person name="Gueldener U."/>
            <person name="Muensterkoetter M."/>
            <person name="Nagy L.G."/>
        </authorList>
    </citation>
    <scope>NUCLEOTIDE SEQUENCE [LARGE SCALE GENOMIC DNA]</scope>
    <source>
        <strain evidence="2">28-4</strain>
    </source>
</reference>
<gene>
    <name evidence="1" type="ORF">ARMSODRAFT_1027232</name>
</gene>
<keyword evidence="2" id="KW-1185">Reference proteome</keyword>
<dbReference type="EMBL" id="KZ293499">
    <property type="protein sequence ID" value="PBK59693.1"/>
    <property type="molecule type" value="Genomic_DNA"/>
</dbReference>